<feature type="binding site" evidence="10">
    <location>
        <position position="41"/>
    </location>
    <ligand>
        <name>Mn(2+)</name>
        <dbReference type="ChEBI" id="CHEBI:29035"/>
        <label>1</label>
    </ligand>
</feature>
<evidence type="ECO:0000259" key="11">
    <source>
        <dbReference type="Pfam" id="PF00149"/>
    </source>
</evidence>
<feature type="binding site" evidence="10">
    <location>
        <position position="164"/>
    </location>
    <ligand>
        <name>substrate</name>
    </ligand>
</feature>
<evidence type="ECO:0000313" key="12">
    <source>
        <dbReference type="EMBL" id="SGY95554.1"/>
    </source>
</evidence>
<dbReference type="GO" id="GO:0008758">
    <property type="term" value="F:UDP-2,3-diacylglucosamine hydrolase activity"/>
    <property type="evidence" value="ECO:0007669"/>
    <property type="project" value="UniProtKB-UniRule"/>
</dbReference>
<dbReference type="AlphaFoldDB" id="A0A090KAU9"/>
<reference evidence="13 15" key="1">
    <citation type="submission" date="2016-11" db="EMBL/GenBank/DDBJ databases">
        <authorList>
            <person name="Jaros S."/>
            <person name="Januszkiewicz K."/>
            <person name="Wedrychowicz H."/>
        </authorList>
    </citation>
    <scope>NUCLEOTIDE SEQUENCE [LARGE SCALE GENOMIC DNA]</scope>
    <source>
        <strain evidence="13">NVI 5450</strain>
    </source>
</reference>
<dbReference type="GO" id="GO:0019897">
    <property type="term" value="C:extrinsic component of plasma membrane"/>
    <property type="evidence" value="ECO:0007669"/>
    <property type="project" value="UniProtKB-UniRule"/>
</dbReference>
<dbReference type="HAMAP" id="MF_00575">
    <property type="entry name" value="LpxH"/>
    <property type="match status" value="1"/>
</dbReference>
<feature type="binding site" evidence="10">
    <location>
        <position position="79"/>
    </location>
    <ligand>
        <name>Mn(2+)</name>
        <dbReference type="ChEBI" id="CHEBI:29035"/>
        <label>2</label>
    </ligand>
</feature>
<keyword evidence="7 10" id="KW-0443">Lipid metabolism</keyword>
<keyword evidence="4 10" id="KW-0441">Lipid A biosynthesis</keyword>
<protein>
    <recommendedName>
        <fullName evidence="10">UDP-2,3-diacylglucosamine hydrolase</fullName>
        <ecNumber evidence="10">3.6.1.54</ecNumber>
    </recommendedName>
    <alternativeName>
        <fullName evidence="10">UDP-2,3-diacylglucosamine diphosphatase</fullName>
    </alternativeName>
</protein>
<dbReference type="GeneID" id="61296855"/>
<keyword evidence="1 10" id="KW-1003">Cell membrane</keyword>
<keyword evidence="3 10" id="KW-0997">Cell inner membrane</keyword>
<evidence type="ECO:0000256" key="4">
    <source>
        <dbReference type="ARBA" id="ARBA00022556"/>
    </source>
</evidence>
<dbReference type="EMBL" id="FPLJ01000065">
    <property type="protein sequence ID" value="SGY95554.1"/>
    <property type="molecule type" value="Genomic_DNA"/>
</dbReference>
<comment type="pathway">
    <text evidence="10">Glycolipid biosynthesis; lipid IV(A) biosynthesis; lipid IV(A) from (3R)-3-hydroxytetradecanoyl-[acyl-carrier-protein] and UDP-N-acetyl-alpha-D-glucosamine: step 4/6.</text>
</comment>
<evidence type="ECO:0000313" key="14">
    <source>
        <dbReference type="Proteomes" id="UP000182660"/>
    </source>
</evidence>
<evidence type="ECO:0000313" key="15">
    <source>
        <dbReference type="Proteomes" id="UP000183794"/>
    </source>
</evidence>
<accession>A0A090KAU9</accession>
<dbReference type="GO" id="GO:0009245">
    <property type="term" value="P:lipid A biosynthetic process"/>
    <property type="evidence" value="ECO:0007669"/>
    <property type="project" value="UniProtKB-UniRule"/>
</dbReference>
<keyword evidence="5 10" id="KW-0479">Metal-binding</keyword>
<dbReference type="STRING" id="80854.MVIS_3041"/>
<dbReference type="Proteomes" id="UP000182660">
    <property type="component" value="Unassembled WGS sequence"/>
</dbReference>
<feature type="binding site" evidence="10">
    <location>
        <position position="41"/>
    </location>
    <ligand>
        <name>Mn(2+)</name>
        <dbReference type="ChEBI" id="CHEBI:29035"/>
        <label>2</label>
    </ligand>
</feature>
<keyword evidence="14" id="KW-1185">Reference proteome</keyword>
<dbReference type="InterPro" id="IPR004843">
    <property type="entry name" value="Calcineurin-like_PHP"/>
</dbReference>
<reference evidence="12 14" key="2">
    <citation type="submission" date="2016-11" db="EMBL/GenBank/DDBJ databases">
        <authorList>
            <person name="Klemetsen T."/>
        </authorList>
    </citation>
    <scope>NUCLEOTIDE SEQUENCE [LARGE SCALE GENOMIC DNA]</scope>
    <source>
        <strain evidence="12">MT 2528</strain>
    </source>
</reference>
<feature type="binding site" evidence="10">
    <location>
        <position position="167"/>
    </location>
    <ligand>
        <name>substrate</name>
    </ligand>
</feature>
<feature type="binding site" evidence="10">
    <location>
        <position position="10"/>
    </location>
    <ligand>
        <name>Mn(2+)</name>
        <dbReference type="ChEBI" id="CHEBI:29035"/>
        <label>1</label>
    </ligand>
</feature>
<dbReference type="EMBL" id="FPLD01000086">
    <property type="protein sequence ID" value="SGZ07575.1"/>
    <property type="molecule type" value="Genomic_DNA"/>
</dbReference>
<sequence>MTTLFISDLHLDERRPQVTELFLHFLVTEAREADALYILGDLFEFWSGDDISNPLNDSVQDGLKALTDSGVKCFLVKGNRDFLVSKRFAKRTGVTILGDYTAISLDGQKVLIAHGDTFCTLDEKYQAFRAAVNIPWRQKLFSCLPIFVREAIADKIRGHSQEGNQQKSMTIMDVTESEVVDKMQEYNCDILIHGHTHKPNIHDVQLTADKLGKRIVLGDWFDQGSVLIWRDGQYDLQQRAFLKDA</sequence>
<dbReference type="EC" id="3.6.1.54" evidence="10"/>
<feature type="domain" description="Calcineurin-like phosphoesterase" evidence="11">
    <location>
        <begin position="1"/>
        <end position="199"/>
    </location>
</feature>
<name>A0A090KAU9_9GAMM</name>
<dbReference type="Pfam" id="PF00149">
    <property type="entry name" value="Metallophos"/>
    <property type="match status" value="1"/>
</dbReference>
<feature type="binding site" evidence="10">
    <location>
        <position position="160"/>
    </location>
    <ligand>
        <name>substrate</name>
    </ligand>
</feature>
<evidence type="ECO:0000256" key="9">
    <source>
        <dbReference type="ARBA" id="ARBA00023211"/>
    </source>
</evidence>
<comment type="similarity">
    <text evidence="10">Belongs to the LpxH family.</text>
</comment>
<dbReference type="NCBIfam" id="NF003743">
    <property type="entry name" value="PRK05340.1"/>
    <property type="match status" value="1"/>
</dbReference>
<keyword evidence="9 10" id="KW-0464">Manganese</keyword>
<evidence type="ECO:0000256" key="2">
    <source>
        <dbReference type="ARBA" id="ARBA00022516"/>
    </source>
</evidence>
<dbReference type="KEGG" id="mvs:MVIS_3041"/>
<evidence type="ECO:0000256" key="6">
    <source>
        <dbReference type="ARBA" id="ARBA00022801"/>
    </source>
</evidence>
<dbReference type="CDD" id="cd07398">
    <property type="entry name" value="MPP_YbbF-LpxH"/>
    <property type="match status" value="1"/>
</dbReference>
<feature type="binding site" evidence="10">
    <location>
        <position position="195"/>
    </location>
    <ligand>
        <name>Mn(2+)</name>
        <dbReference type="ChEBI" id="CHEBI:29035"/>
        <label>2</label>
    </ligand>
</feature>
<evidence type="ECO:0000256" key="1">
    <source>
        <dbReference type="ARBA" id="ARBA00022475"/>
    </source>
</evidence>
<evidence type="ECO:0000313" key="13">
    <source>
        <dbReference type="EMBL" id="SGZ07575.1"/>
    </source>
</evidence>
<feature type="binding site" evidence="10">
    <location>
        <begin position="79"/>
        <end position="80"/>
    </location>
    <ligand>
        <name>substrate</name>
    </ligand>
</feature>
<keyword evidence="8 10" id="KW-0472">Membrane</keyword>
<dbReference type="SUPFAM" id="SSF56300">
    <property type="entry name" value="Metallo-dependent phosphatases"/>
    <property type="match status" value="1"/>
</dbReference>
<dbReference type="GO" id="GO:0005737">
    <property type="term" value="C:cytoplasm"/>
    <property type="evidence" value="ECO:0007669"/>
    <property type="project" value="InterPro"/>
</dbReference>
<organism evidence="13 15">
    <name type="scientific">Moritella viscosa</name>
    <dbReference type="NCBI Taxonomy" id="80854"/>
    <lineage>
        <taxon>Bacteria</taxon>
        <taxon>Pseudomonadati</taxon>
        <taxon>Pseudomonadota</taxon>
        <taxon>Gammaproteobacteria</taxon>
        <taxon>Alteromonadales</taxon>
        <taxon>Moritellaceae</taxon>
        <taxon>Moritella</taxon>
    </lineage>
</organism>
<feature type="binding site" evidence="10">
    <location>
        <position position="122"/>
    </location>
    <ligand>
        <name>substrate</name>
    </ligand>
</feature>
<dbReference type="Gene3D" id="3.60.21.10">
    <property type="match status" value="1"/>
</dbReference>
<feature type="binding site" evidence="10">
    <location>
        <position position="8"/>
    </location>
    <ligand>
        <name>Mn(2+)</name>
        <dbReference type="ChEBI" id="CHEBI:29035"/>
        <label>1</label>
    </ligand>
</feature>
<dbReference type="PANTHER" id="PTHR34990:SF1">
    <property type="entry name" value="UDP-2,3-DIACYLGLUCOSAMINE HYDROLASE"/>
    <property type="match status" value="1"/>
</dbReference>
<dbReference type="PANTHER" id="PTHR34990">
    <property type="entry name" value="UDP-2,3-DIACYLGLUCOSAMINE HYDROLASE-RELATED"/>
    <property type="match status" value="1"/>
</dbReference>
<keyword evidence="6 10" id="KW-0378">Hydrolase</keyword>
<comment type="function">
    <text evidence="10">Hydrolyzes the pyrophosphate bond of UDP-2,3-diacylglucosamine to yield 2,3-diacylglucosamine 1-phosphate (lipid X) and UMP by catalyzing the attack of water at the alpha-P atom. Involved in the biosynthesis of lipid A, a phosphorylated glycolipid that anchors the lipopolysaccharide to the outer membrane of the cell.</text>
</comment>
<dbReference type="Proteomes" id="UP000183794">
    <property type="component" value="Unassembled WGS sequence"/>
</dbReference>
<comment type="catalytic activity">
    <reaction evidence="10">
        <text>UDP-2-N,3-O-bis[(3R)-3-hydroxytetradecanoyl]-alpha-D-glucosamine + H2O = 2-N,3-O-bis[(3R)-3-hydroxytetradecanoyl]-alpha-D-glucosaminyl 1-phosphate + UMP + 2 H(+)</text>
        <dbReference type="Rhea" id="RHEA:25213"/>
        <dbReference type="ChEBI" id="CHEBI:15377"/>
        <dbReference type="ChEBI" id="CHEBI:15378"/>
        <dbReference type="ChEBI" id="CHEBI:57865"/>
        <dbReference type="ChEBI" id="CHEBI:57957"/>
        <dbReference type="ChEBI" id="CHEBI:78847"/>
        <dbReference type="EC" id="3.6.1.54"/>
    </reaction>
</comment>
<feature type="binding site" evidence="10">
    <location>
        <position position="195"/>
    </location>
    <ligand>
        <name>substrate</name>
    </ligand>
</feature>
<dbReference type="PATRIC" id="fig|80854.5.peg.3223"/>
<keyword evidence="2 10" id="KW-0444">Lipid biosynthesis</keyword>
<evidence type="ECO:0000256" key="8">
    <source>
        <dbReference type="ARBA" id="ARBA00023136"/>
    </source>
</evidence>
<dbReference type="UniPathway" id="UPA00359">
    <property type="reaction ID" value="UER00480"/>
</dbReference>
<dbReference type="OrthoDB" id="9783283at2"/>
<evidence type="ECO:0000256" key="3">
    <source>
        <dbReference type="ARBA" id="ARBA00022519"/>
    </source>
</evidence>
<dbReference type="InterPro" id="IPR010138">
    <property type="entry name" value="UDP-diacylglucosamine_Hdrlase"/>
</dbReference>
<evidence type="ECO:0000256" key="5">
    <source>
        <dbReference type="ARBA" id="ARBA00022723"/>
    </source>
</evidence>
<comment type="subcellular location">
    <subcellularLocation>
        <location evidence="10">Cell inner membrane</location>
        <topology evidence="10">Peripheral membrane protein</topology>
        <orientation evidence="10">Cytoplasmic side</orientation>
    </subcellularLocation>
</comment>
<dbReference type="GO" id="GO:0030145">
    <property type="term" value="F:manganese ion binding"/>
    <property type="evidence" value="ECO:0007669"/>
    <property type="project" value="UniProtKB-UniRule"/>
</dbReference>
<proteinExistence type="inferred from homology"/>
<dbReference type="InterPro" id="IPR043461">
    <property type="entry name" value="LpxH-like"/>
</dbReference>
<evidence type="ECO:0000256" key="10">
    <source>
        <dbReference type="HAMAP-Rule" id="MF_00575"/>
    </source>
</evidence>
<feature type="binding site" evidence="10">
    <location>
        <position position="114"/>
    </location>
    <ligand>
        <name>Mn(2+)</name>
        <dbReference type="ChEBI" id="CHEBI:29035"/>
        <label>2</label>
    </ligand>
</feature>
<dbReference type="HOGENOM" id="CLU_074586_0_0_6"/>
<dbReference type="InterPro" id="IPR029052">
    <property type="entry name" value="Metallo-depent_PP-like"/>
</dbReference>
<feature type="binding site" evidence="10">
    <location>
        <position position="197"/>
    </location>
    <ligand>
        <name>Mn(2+)</name>
        <dbReference type="ChEBI" id="CHEBI:29035"/>
        <label>1</label>
    </ligand>
</feature>
<dbReference type="NCBIfam" id="TIGR01854">
    <property type="entry name" value="lipid_A_lpxH"/>
    <property type="match status" value="1"/>
</dbReference>
<comment type="cofactor">
    <cofactor evidence="10">
        <name>Mn(2+)</name>
        <dbReference type="ChEBI" id="CHEBI:29035"/>
    </cofactor>
    <text evidence="10">Binds 2 Mn(2+) ions per subunit in a binuclear metal center.</text>
</comment>
<dbReference type="RefSeq" id="WP_045111102.1">
    <property type="nucleotide sequence ID" value="NZ_CAWQZC010000031.1"/>
</dbReference>
<gene>
    <name evidence="10" type="primary">lpxH</name>
    <name evidence="12" type="ORF">MT2528_3019</name>
    <name evidence="13" type="ORF">NVI5450_3215</name>
</gene>
<evidence type="ECO:0000256" key="7">
    <source>
        <dbReference type="ARBA" id="ARBA00023098"/>
    </source>
</evidence>